<dbReference type="PANTHER" id="PTHR37950">
    <property type="entry name" value="4-HYDROXYPHENYLACETATE CATABOLISM PROTEIN"/>
    <property type="match status" value="1"/>
</dbReference>
<keyword evidence="1" id="KW-0413">Isomerase</keyword>
<dbReference type="Pfam" id="PF02962">
    <property type="entry name" value="CHMI"/>
    <property type="match status" value="1"/>
</dbReference>
<dbReference type="SUPFAM" id="SSF55331">
    <property type="entry name" value="Tautomerase/MIF"/>
    <property type="match status" value="1"/>
</dbReference>
<dbReference type="InterPro" id="IPR004220">
    <property type="entry name" value="5-COMe_2-OHmuconate_Isoase"/>
</dbReference>
<sequence length="116" mass="12618">MPQITVDYSQTVDPSFDRHGFARELHALVVRTVDTRLDACKTRFRRIEDTVVGAGGAEDAVVHVGIALLPGRAPELKAELSEAVLDLLAGHLETAGGPMPVLSAEVRDLEASYRRR</sequence>
<accession>A0ABY6I441</accession>
<reference evidence="1" key="1">
    <citation type="submission" date="2022-10" db="EMBL/GenBank/DDBJ databases">
        <title>Cytochrome P450 Catalyzes Benzene Ring Formation in the Biosynthesis of Trialkyl-Substituted Aromatic Polyketides.</title>
        <authorList>
            <person name="Zhao E."/>
            <person name="Ge H."/>
        </authorList>
    </citation>
    <scope>NUCLEOTIDE SEQUENCE</scope>
    <source>
        <strain evidence="1">NA0869</strain>
    </source>
</reference>
<gene>
    <name evidence="1" type="ORF">OGH68_09800</name>
</gene>
<evidence type="ECO:0000313" key="1">
    <source>
        <dbReference type="EMBL" id="UYQ61753.1"/>
    </source>
</evidence>
<evidence type="ECO:0000313" key="2">
    <source>
        <dbReference type="Proteomes" id="UP001163878"/>
    </source>
</evidence>
<dbReference type="PANTHER" id="PTHR37950:SF1">
    <property type="entry name" value="4-HYDROXYPHENYLACETATE CATABOLISM PROTEIN"/>
    <property type="match status" value="1"/>
</dbReference>
<dbReference type="EMBL" id="CP107567">
    <property type="protein sequence ID" value="UYQ61753.1"/>
    <property type="molecule type" value="Genomic_DNA"/>
</dbReference>
<name>A0ABY6I441_STRPE</name>
<protein>
    <submittedName>
        <fullName evidence="1">Isomerase</fullName>
    </submittedName>
</protein>
<dbReference type="Gene3D" id="3.30.429.10">
    <property type="entry name" value="Macrophage Migration Inhibitory Factor"/>
    <property type="match status" value="1"/>
</dbReference>
<keyword evidence="2" id="KW-1185">Reference proteome</keyword>
<dbReference type="RefSeq" id="WP_264242969.1">
    <property type="nucleotide sequence ID" value="NZ_CP107567.1"/>
</dbReference>
<dbReference type="InterPro" id="IPR014347">
    <property type="entry name" value="Tautomerase/MIF_sf"/>
</dbReference>
<dbReference type="GO" id="GO:0016853">
    <property type="term" value="F:isomerase activity"/>
    <property type="evidence" value="ECO:0007669"/>
    <property type="project" value="UniProtKB-KW"/>
</dbReference>
<dbReference type="Proteomes" id="UP001163878">
    <property type="component" value="Chromosome"/>
</dbReference>
<proteinExistence type="predicted"/>
<organism evidence="1 2">
    <name type="scientific">Streptomyces peucetius</name>
    <dbReference type="NCBI Taxonomy" id="1950"/>
    <lineage>
        <taxon>Bacteria</taxon>
        <taxon>Bacillati</taxon>
        <taxon>Actinomycetota</taxon>
        <taxon>Actinomycetes</taxon>
        <taxon>Kitasatosporales</taxon>
        <taxon>Streptomycetaceae</taxon>
        <taxon>Streptomyces</taxon>
    </lineage>
</organism>